<evidence type="ECO:0000313" key="3">
    <source>
        <dbReference type="Proteomes" id="UP000076761"/>
    </source>
</evidence>
<dbReference type="STRING" id="1314782.A0A165PJ57"/>
<evidence type="ECO:0000259" key="1">
    <source>
        <dbReference type="PROSITE" id="PS50097"/>
    </source>
</evidence>
<dbReference type="OrthoDB" id="6359816at2759"/>
<gene>
    <name evidence="2" type="ORF">NEOLEDRAFT_1244832</name>
</gene>
<sequence>MSTGSFVDTRFFAYSRHGLHGGACKPLPLFANSKILKERSSYFETLLSTTSGFSESLQDALIDYSDLSESPDSADFEKLEVPQTKDLQAAPLGRTVVVKDVAYKTLKALVMYLYTGKITFAPLRSSQTSASNVQCEIQCSPKSMYRLADKLGIDEIKALALEAIRASISEDNILEESFSKFTSTYSEVQKMEVEILKRKCRTPLVIAGMDELIRGAVKEGELPHSDGVFTELFKYLAEEK</sequence>
<proteinExistence type="predicted"/>
<dbReference type="PROSITE" id="PS50097">
    <property type="entry name" value="BTB"/>
    <property type="match status" value="1"/>
</dbReference>
<name>A0A165PJ57_9AGAM</name>
<dbReference type="Gene3D" id="3.30.710.10">
    <property type="entry name" value="Potassium Channel Kv1.1, Chain A"/>
    <property type="match status" value="1"/>
</dbReference>
<feature type="domain" description="BTB" evidence="1">
    <location>
        <begin position="29"/>
        <end position="122"/>
    </location>
</feature>
<keyword evidence="3" id="KW-1185">Reference proteome</keyword>
<organism evidence="2 3">
    <name type="scientific">Neolentinus lepideus HHB14362 ss-1</name>
    <dbReference type="NCBI Taxonomy" id="1314782"/>
    <lineage>
        <taxon>Eukaryota</taxon>
        <taxon>Fungi</taxon>
        <taxon>Dikarya</taxon>
        <taxon>Basidiomycota</taxon>
        <taxon>Agaricomycotina</taxon>
        <taxon>Agaricomycetes</taxon>
        <taxon>Gloeophyllales</taxon>
        <taxon>Gloeophyllaceae</taxon>
        <taxon>Neolentinus</taxon>
    </lineage>
</organism>
<dbReference type="Proteomes" id="UP000076761">
    <property type="component" value="Unassembled WGS sequence"/>
</dbReference>
<dbReference type="PANTHER" id="PTHR24413">
    <property type="entry name" value="SPECKLE-TYPE POZ PROTEIN"/>
    <property type="match status" value="1"/>
</dbReference>
<accession>A0A165PJ57</accession>
<protein>
    <recommendedName>
        <fullName evidence="1">BTB domain-containing protein</fullName>
    </recommendedName>
</protein>
<reference evidence="2 3" key="1">
    <citation type="journal article" date="2016" name="Mol. Biol. Evol.">
        <title>Comparative Genomics of Early-Diverging Mushroom-Forming Fungi Provides Insights into the Origins of Lignocellulose Decay Capabilities.</title>
        <authorList>
            <person name="Nagy L.G."/>
            <person name="Riley R."/>
            <person name="Tritt A."/>
            <person name="Adam C."/>
            <person name="Daum C."/>
            <person name="Floudas D."/>
            <person name="Sun H."/>
            <person name="Yadav J.S."/>
            <person name="Pangilinan J."/>
            <person name="Larsson K.H."/>
            <person name="Matsuura K."/>
            <person name="Barry K."/>
            <person name="Labutti K."/>
            <person name="Kuo R."/>
            <person name="Ohm R.A."/>
            <person name="Bhattacharya S.S."/>
            <person name="Shirouzu T."/>
            <person name="Yoshinaga Y."/>
            <person name="Martin F.M."/>
            <person name="Grigoriev I.V."/>
            <person name="Hibbett D.S."/>
        </authorList>
    </citation>
    <scope>NUCLEOTIDE SEQUENCE [LARGE SCALE GENOMIC DNA]</scope>
    <source>
        <strain evidence="2 3">HHB14362 ss-1</strain>
    </source>
</reference>
<dbReference type="InterPro" id="IPR011333">
    <property type="entry name" value="SKP1/BTB/POZ_sf"/>
</dbReference>
<dbReference type="AlphaFoldDB" id="A0A165PJ57"/>
<dbReference type="InterPro" id="IPR000210">
    <property type="entry name" value="BTB/POZ_dom"/>
</dbReference>
<dbReference type="EMBL" id="KV425611">
    <property type="protein sequence ID" value="KZT21113.1"/>
    <property type="molecule type" value="Genomic_DNA"/>
</dbReference>
<dbReference type="InParanoid" id="A0A165PJ57"/>
<evidence type="ECO:0000313" key="2">
    <source>
        <dbReference type="EMBL" id="KZT21113.1"/>
    </source>
</evidence>